<dbReference type="InParanoid" id="K1XDQ1"/>
<keyword evidence="3" id="KW-1185">Reference proteome</keyword>
<dbReference type="RefSeq" id="XP_007290119.1">
    <property type="nucleotide sequence ID" value="XM_007290057.1"/>
</dbReference>
<protein>
    <submittedName>
        <fullName evidence="2">Uncharacterized protein</fullName>
    </submittedName>
</protein>
<dbReference type="KEGG" id="mbe:MBM_02230"/>
<dbReference type="HOGENOM" id="CLU_2184522_0_0_1"/>
<evidence type="ECO:0000313" key="2">
    <source>
        <dbReference type="EMBL" id="EKD18993.1"/>
    </source>
</evidence>
<organism evidence="2 3">
    <name type="scientific">Marssonina brunnea f. sp. multigermtubi (strain MB_m1)</name>
    <name type="common">Marssonina leaf spot fungus</name>
    <dbReference type="NCBI Taxonomy" id="1072389"/>
    <lineage>
        <taxon>Eukaryota</taxon>
        <taxon>Fungi</taxon>
        <taxon>Dikarya</taxon>
        <taxon>Ascomycota</taxon>
        <taxon>Pezizomycotina</taxon>
        <taxon>Leotiomycetes</taxon>
        <taxon>Helotiales</taxon>
        <taxon>Drepanopezizaceae</taxon>
        <taxon>Drepanopeziza</taxon>
    </lineage>
</organism>
<gene>
    <name evidence="2" type="ORF">MBM_02230</name>
</gene>
<dbReference type="EMBL" id="JH921431">
    <property type="protein sequence ID" value="EKD18993.1"/>
    <property type="molecule type" value="Genomic_DNA"/>
</dbReference>
<name>K1XDQ1_MARBU</name>
<dbReference type="AlphaFoldDB" id="K1XDQ1"/>
<reference evidence="2 3" key="1">
    <citation type="journal article" date="2012" name="BMC Genomics">
        <title>Sequencing the genome of Marssonina brunnea reveals fungus-poplar co-evolution.</title>
        <authorList>
            <person name="Zhu S."/>
            <person name="Cao Y.-Z."/>
            <person name="Jiang C."/>
            <person name="Tan B.-Y."/>
            <person name="Wang Z."/>
            <person name="Feng S."/>
            <person name="Zhang L."/>
            <person name="Su X.-H."/>
            <person name="Brejova B."/>
            <person name="Vinar T."/>
            <person name="Xu M."/>
            <person name="Wang M.-X."/>
            <person name="Zhang S.-G."/>
            <person name="Huang M.-R."/>
            <person name="Wu R."/>
            <person name="Zhou Y."/>
        </authorList>
    </citation>
    <scope>NUCLEOTIDE SEQUENCE [LARGE SCALE GENOMIC DNA]</scope>
    <source>
        <strain evidence="2 3">MB_m1</strain>
    </source>
</reference>
<proteinExistence type="predicted"/>
<accession>K1XDQ1</accession>
<dbReference type="Proteomes" id="UP000006753">
    <property type="component" value="Unassembled WGS sequence"/>
</dbReference>
<feature type="region of interest" description="Disordered" evidence="1">
    <location>
        <begin position="1"/>
        <end position="68"/>
    </location>
</feature>
<evidence type="ECO:0000313" key="3">
    <source>
        <dbReference type="Proteomes" id="UP000006753"/>
    </source>
</evidence>
<sequence>MDEQTTPLSDDSLEGAISSSDIHWPRKDSTAPPDEAESTAIPENATPSSTPTQIFAGDTSSSDPGSAIPVQAITQNSRLLRLPSELRRVIWKFVFETPRVGRVGHLTAG</sequence>
<feature type="compositionally biased region" description="Polar residues" evidence="1">
    <location>
        <begin position="45"/>
        <end position="64"/>
    </location>
</feature>
<dbReference type="GeneID" id="18758165"/>
<evidence type="ECO:0000256" key="1">
    <source>
        <dbReference type="SAM" id="MobiDB-lite"/>
    </source>
</evidence>